<protein>
    <recommendedName>
        <fullName evidence="2">DUF4398 domain-containing protein</fullName>
    </recommendedName>
</protein>
<dbReference type="Gene3D" id="1.20.1270.390">
    <property type="match status" value="1"/>
</dbReference>
<feature type="domain" description="DUF4398" evidence="2">
    <location>
        <begin position="25"/>
        <end position="100"/>
    </location>
</feature>
<keyword evidence="4" id="KW-1185">Reference proteome</keyword>
<reference evidence="4" key="1">
    <citation type="submission" date="2016-10" db="EMBL/GenBank/DDBJ databases">
        <authorList>
            <person name="Varghese N."/>
            <person name="Submissions S."/>
        </authorList>
    </citation>
    <scope>NUCLEOTIDE SEQUENCE [LARGE SCALE GENOMIC DNA]</scope>
    <source>
        <strain evidence="4">JCM 18195</strain>
    </source>
</reference>
<accession>A0A1I5RIX3</accession>
<evidence type="ECO:0000313" key="3">
    <source>
        <dbReference type="EMBL" id="SFP57876.1"/>
    </source>
</evidence>
<dbReference type="Pfam" id="PF14346">
    <property type="entry name" value="DUF4398"/>
    <property type="match status" value="1"/>
</dbReference>
<organism evidence="3 4">
    <name type="scientific">Geopseudomonas sagittaria</name>
    <dbReference type="NCBI Taxonomy" id="1135990"/>
    <lineage>
        <taxon>Bacteria</taxon>
        <taxon>Pseudomonadati</taxon>
        <taxon>Pseudomonadota</taxon>
        <taxon>Gammaproteobacteria</taxon>
        <taxon>Pseudomonadales</taxon>
        <taxon>Pseudomonadaceae</taxon>
        <taxon>Geopseudomonas</taxon>
    </lineage>
</organism>
<feature type="chain" id="PRO_5017303917" description="DUF4398 domain-containing protein" evidence="1">
    <location>
        <begin position="25"/>
        <end position="116"/>
    </location>
</feature>
<dbReference type="OrthoDB" id="5574276at2"/>
<evidence type="ECO:0000256" key="1">
    <source>
        <dbReference type="SAM" id="SignalP"/>
    </source>
</evidence>
<dbReference type="Proteomes" id="UP000243084">
    <property type="component" value="Unassembled WGS sequence"/>
</dbReference>
<evidence type="ECO:0000313" key="4">
    <source>
        <dbReference type="Proteomes" id="UP000243084"/>
    </source>
</evidence>
<evidence type="ECO:0000259" key="2">
    <source>
        <dbReference type="Pfam" id="PF14346"/>
    </source>
</evidence>
<dbReference type="AlphaFoldDB" id="A0A1I5RIX3"/>
<name>A0A1I5RIX3_9GAMM</name>
<sequence length="116" mass="12425">MTQRIGAALALLLLAGCASDPAPVAQLQLTEQALQQARAVGATGEPEALGRAEAGLAGARQAFEREEYRQARMLAERAELDARLVEAQSLTASHRAHINEMKARIAELRAQLEAQP</sequence>
<proteinExistence type="predicted"/>
<dbReference type="InterPro" id="IPR025511">
    <property type="entry name" value="DUF4398"/>
</dbReference>
<dbReference type="PROSITE" id="PS51257">
    <property type="entry name" value="PROKAR_LIPOPROTEIN"/>
    <property type="match status" value="1"/>
</dbReference>
<dbReference type="EMBL" id="FOXM01000003">
    <property type="protein sequence ID" value="SFP57876.1"/>
    <property type="molecule type" value="Genomic_DNA"/>
</dbReference>
<keyword evidence="1" id="KW-0732">Signal</keyword>
<dbReference type="RefSeq" id="WP_092429266.1">
    <property type="nucleotide sequence ID" value="NZ_FOXM01000003.1"/>
</dbReference>
<feature type="signal peptide" evidence="1">
    <location>
        <begin position="1"/>
        <end position="24"/>
    </location>
</feature>
<gene>
    <name evidence="3" type="ORF">SAMN05216229_103347</name>
</gene>